<sequence length="88" mass="9681">MQSVTTARAKAADDLNARMRHYLVTMGIRTGCFVLAFLTSGWVRWTCVALAVVLPYIAVVFANARSPRAAGRLAPVAPRDPHRRQIDS</sequence>
<name>A0A512T2Q9_9MICO</name>
<keyword evidence="1" id="KW-0472">Membrane</keyword>
<protein>
    <recommendedName>
        <fullName evidence="4">DUF3099 domain-containing protein</fullName>
    </recommendedName>
</protein>
<dbReference type="Pfam" id="PF11298">
    <property type="entry name" value="DUF3099"/>
    <property type="match status" value="1"/>
</dbReference>
<feature type="transmembrane region" description="Helical" evidence="1">
    <location>
        <begin position="43"/>
        <end position="62"/>
    </location>
</feature>
<keyword evidence="1" id="KW-1133">Transmembrane helix</keyword>
<evidence type="ECO:0000313" key="3">
    <source>
        <dbReference type="Proteomes" id="UP000321793"/>
    </source>
</evidence>
<evidence type="ECO:0008006" key="4">
    <source>
        <dbReference type="Google" id="ProtNLM"/>
    </source>
</evidence>
<accession>A0A512T2Q9</accession>
<dbReference type="Proteomes" id="UP000321793">
    <property type="component" value="Unassembled WGS sequence"/>
</dbReference>
<keyword evidence="3" id="KW-1185">Reference proteome</keyword>
<organism evidence="2 3">
    <name type="scientific">Knoellia locipacati</name>
    <dbReference type="NCBI Taxonomy" id="882824"/>
    <lineage>
        <taxon>Bacteria</taxon>
        <taxon>Bacillati</taxon>
        <taxon>Actinomycetota</taxon>
        <taxon>Actinomycetes</taxon>
        <taxon>Micrococcales</taxon>
        <taxon>Intrasporangiaceae</taxon>
        <taxon>Knoellia</taxon>
    </lineage>
</organism>
<proteinExistence type="predicted"/>
<dbReference type="InterPro" id="IPR021449">
    <property type="entry name" value="DUF3099"/>
</dbReference>
<dbReference type="AlphaFoldDB" id="A0A512T2Q9"/>
<evidence type="ECO:0000313" key="2">
    <source>
        <dbReference type="EMBL" id="GEQ14472.1"/>
    </source>
</evidence>
<gene>
    <name evidence="2" type="ORF">KLO01_25190</name>
</gene>
<evidence type="ECO:0000256" key="1">
    <source>
        <dbReference type="SAM" id="Phobius"/>
    </source>
</evidence>
<reference evidence="2 3" key="1">
    <citation type="submission" date="2019-07" db="EMBL/GenBank/DDBJ databases">
        <title>Whole genome shotgun sequence of Knoellia locipacati NBRC 109775.</title>
        <authorList>
            <person name="Hosoyama A."/>
            <person name="Uohara A."/>
            <person name="Ohji S."/>
            <person name="Ichikawa N."/>
        </authorList>
    </citation>
    <scope>NUCLEOTIDE SEQUENCE [LARGE SCALE GENOMIC DNA]</scope>
    <source>
        <strain evidence="2 3">NBRC 109775</strain>
    </source>
</reference>
<dbReference type="EMBL" id="BKBA01000009">
    <property type="protein sequence ID" value="GEQ14472.1"/>
    <property type="molecule type" value="Genomic_DNA"/>
</dbReference>
<feature type="transmembrane region" description="Helical" evidence="1">
    <location>
        <begin position="21"/>
        <end position="37"/>
    </location>
</feature>
<keyword evidence="1" id="KW-0812">Transmembrane</keyword>
<comment type="caution">
    <text evidence="2">The sequence shown here is derived from an EMBL/GenBank/DDBJ whole genome shotgun (WGS) entry which is preliminary data.</text>
</comment>